<dbReference type="InterPro" id="IPR003661">
    <property type="entry name" value="HisK_dim/P_dom"/>
</dbReference>
<dbReference type="InterPro" id="IPR036890">
    <property type="entry name" value="HATPase_C_sf"/>
</dbReference>
<dbReference type="Gene3D" id="1.10.287.130">
    <property type="match status" value="1"/>
</dbReference>
<dbReference type="GO" id="GO:0005524">
    <property type="term" value="F:ATP binding"/>
    <property type="evidence" value="ECO:0007669"/>
    <property type="project" value="UniProtKB-KW"/>
</dbReference>
<protein>
    <recommendedName>
        <fullName evidence="3">histidine kinase</fullName>
        <ecNumber evidence="3">2.7.13.3</ecNumber>
    </recommendedName>
</protein>
<feature type="domain" description="Histidine kinase" evidence="15">
    <location>
        <begin position="460"/>
        <end position="674"/>
    </location>
</feature>
<dbReference type="InterPro" id="IPR005467">
    <property type="entry name" value="His_kinase_dom"/>
</dbReference>
<evidence type="ECO:0000256" key="13">
    <source>
        <dbReference type="ARBA" id="ARBA00023136"/>
    </source>
</evidence>
<sequence>MIEKLIEKLIELFSVKGHKNTAIKAGIFLLVIFPIVAVVTLGYFEGKKNLTDLIVARRESIARVGAILMEERFNRLSDIATSLAARPVLRTAIENEKWEDARTIVKDVYAQFPFVEHVGLFSPDGTIRVIAPGFPGVEGVNFAHREWYTAVINSKKPYVSEMYYGATNQNTIVIVVPIMNEGGKFVGLLTLQIITDTLTGWSKEIDVGQEGFMYFVDRRGDVAGYSNSPAHAELPNFSQRSYVKRVMQGESGIEVISAQGDQREKIVSFAPVAQYNWGVIVEQPNPPAFVIRDKNLEQRLMINGLILIILIFSMYFIARFIGVLNMYRQRERIFLDSIGDGVVAIDRYWNITLWNKTAGELSGWSKEEAMGKSLREIVKFISEADRKENITFIEDALVRGKIGFMNGNTVLIRKDGAEVQIGDSAAPIFDKKGMVIGAIIIFRDVSQEREQNRHRSDLAYASHQLRTPVTKALWSLEAAKDKKIIEDMRREVDTAYQAMQSLSRLSDQLILVSKIDQKIRQVEKRAIKLTDLFDPSIKKANESGAQKSITVLSPQLSASASIITDQKLSKYIIDEVLDNAVKYSSPNGKVEMTAEIKNEELVIRVEDFGVGIMEEEKPLVFVKFFRGRNIDTTAIAGAGLGLYIAQEYAKLLGGKIWFEPKEKGTIFYISLPIA</sequence>
<dbReference type="GO" id="GO:0016036">
    <property type="term" value="P:cellular response to phosphate starvation"/>
    <property type="evidence" value="ECO:0007669"/>
    <property type="project" value="TreeGrafter"/>
</dbReference>
<dbReference type="GO" id="GO:0004721">
    <property type="term" value="F:phosphoprotein phosphatase activity"/>
    <property type="evidence" value="ECO:0007669"/>
    <property type="project" value="TreeGrafter"/>
</dbReference>
<evidence type="ECO:0000256" key="1">
    <source>
        <dbReference type="ARBA" id="ARBA00000085"/>
    </source>
</evidence>
<dbReference type="CDD" id="cd18773">
    <property type="entry name" value="PDC1_HK_sensor"/>
    <property type="match status" value="1"/>
</dbReference>
<gene>
    <name evidence="18" type="ORF">UX70_C0001G1008</name>
</gene>
<dbReference type="Pfam" id="PF02518">
    <property type="entry name" value="HATPase_c"/>
    <property type="match status" value="1"/>
</dbReference>
<dbReference type="EC" id="2.7.13.3" evidence="3"/>
<evidence type="ECO:0000256" key="2">
    <source>
        <dbReference type="ARBA" id="ARBA00004651"/>
    </source>
</evidence>
<dbReference type="EMBL" id="CP011209">
    <property type="protein sequence ID" value="AKM78700.1"/>
    <property type="molecule type" value="Genomic_DNA"/>
</dbReference>
<dbReference type="InterPro" id="IPR003594">
    <property type="entry name" value="HATPase_dom"/>
</dbReference>
<dbReference type="InterPro" id="IPR035965">
    <property type="entry name" value="PAS-like_dom_sf"/>
</dbReference>
<dbReference type="Gene3D" id="3.30.565.10">
    <property type="entry name" value="Histidine kinase-like ATPase, C-terminal domain"/>
    <property type="match status" value="1"/>
</dbReference>
<dbReference type="SUPFAM" id="SSF55785">
    <property type="entry name" value="PYP-like sensor domain (PAS domain)"/>
    <property type="match status" value="1"/>
</dbReference>
<dbReference type="InterPro" id="IPR013767">
    <property type="entry name" value="PAS_fold"/>
</dbReference>
<dbReference type="PROSITE" id="PS50113">
    <property type="entry name" value="PAC"/>
    <property type="match status" value="1"/>
</dbReference>
<evidence type="ECO:0000256" key="11">
    <source>
        <dbReference type="ARBA" id="ARBA00022989"/>
    </source>
</evidence>
<dbReference type="SMART" id="SM00388">
    <property type="entry name" value="HisKA"/>
    <property type="match status" value="1"/>
</dbReference>
<evidence type="ECO:0000313" key="19">
    <source>
        <dbReference type="Proteomes" id="UP000035656"/>
    </source>
</evidence>
<evidence type="ECO:0000256" key="14">
    <source>
        <dbReference type="SAM" id="Phobius"/>
    </source>
</evidence>
<keyword evidence="11 14" id="KW-1133">Transmembrane helix</keyword>
<dbReference type="PROSITE" id="PS50112">
    <property type="entry name" value="PAS"/>
    <property type="match status" value="1"/>
</dbReference>
<accession>A0A0G4ATS2</accession>
<dbReference type="PANTHER" id="PTHR45453">
    <property type="entry name" value="PHOSPHATE REGULON SENSOR PROTEIN PHOR"/>
    <property type="match status" value="1"/>
</dbReference>
<keyword evidence="10" id="KW-0067">ATP-binding</keyword>
<dbReference type="STRING" id="1619007.UX70_C0001G1008"/>
<dbReference type="NCBIfam" id="TIGR00229">
    <property type="entry name" value="sensory_box"/>
    <property type="match status" value="1"/>
</dbReference>
<evidence type="ECO:0000256" key="12">
    <source>
        <dbReference type="ARBA" id="ARBA00023012"/>
    </source>
</evidence>
<feature type="domain" description="PAS" evidence="16">
    <location>
        <begin position="327"/>
        <end position="400"/>
    </location>
</feature>
<dbReference type="Pfam" id="PF00512">
    <property type="entry name" value="HisKA"/>
    <property type="match status" value="1"/>
</dbReference>
<dbReference type="Proteomes" id="UP000035656">
    <property type="component" value="Chromosome"/>
</dbReference>
<dbReference type="InterPro" id="IPR033479">
    <property type="entry name" value="dCache_1"/>
</dbReference>
<keyword evidence="5" id="KW-0597">Phosphoprotein</keyword>
<keyword evidence="13 14" id="KW-0472">Membrane</keyword>
<evidence type="ECO:0000256" key="10">
    <source>
        <dbReference type="ARBA" id="ARBA00022840"/>
    </source>
</evidence>
<evidence type="ECO:0000259" key="16">
    <source>
        <dbReference type="PROSITE" id="PS50112"/>
    </source>
</evidence>
<evidence type="ECO:0000259" key="15">
    <source>
        <dbReference type="PROSITE" id="PS50109"/>
    </source>
</evidence>
<feature type="domain" description="PAC" evidence="17">
    <location>
        <begin position="405"/>
        <end position="457"/>
    </location>
</feature>
<dbReference type="AlphaFoldDB" id="A0A0G4ATS2"/>
<dbReference type="CDD" id="cd18774">
    <property type="entry name" value="PDC2_HK_sensor"/>
    <property type="match status" value="1"/>
</dbReference>
<dbReference type="SUPFAM" id="SSF103190">
    <property type="entry name" value="Sensory domain-like"/>
    <property type="match status" value="1"/>
</dbReference>
<dbReference type="Pfam" id="PF00989">
    <property type="entry name" value="PAS"/>
    <property type="match status" value="1"/>
</dbReference>
<dbReference type="PRINTS" id="PR00344">
    <property type="entry name" value="BCTRLSENSOR"/>
</dbReference>
<dbReference type="PANTHER" id="PTHR45453:SF1">
    <property type="entry name" value="PHOSPHATE REGULON SENSOR PROTEIN PHOR"/>
    <property type="match status" value="1"/>
</dbReference>
<evidence type="ECO:0000313" key="18">
    <source>
        <dbReference type="EMBL" id="AKM78700.1"/>
    </source>
</evidence>
<dbReference type="InterPro" id="IPR004358">
    <property type="entry name" value="Sig_transdc_His_kin-like_C"/>
</dbReference>
<dbReference type="SUPFAM" id="SSF47384">
    <property type="entry name" value="Homodimeric domain of signal transducing histidine kinase"/>
    <property type="match status" value="1"/>
</dbReference>
<dbReference type="SMART" id="SM00091">
    <property type="entry name" value="PAS"/>
    <property type="match status" value="1"/>
</dbReference>
<keyword evidence="12" id="KW-0902">Two-component regulatory system</keyword>
<dbReference type="InterPro" id="IPR036097">
    <property type="entry name" value="HisK_dim/P_sf"/>
</dbReference>
<dbReference type="GO" id="GO:0000155">
    <property type="term" value="F:phosphorelay sensor kinase activity"/>
    <property type="evidence" value="ECO:0007669"/>
    <property type="project" value="InterPro"/>
</dbReference>
<evidence type="ECO:0000256" key="9">
    <source>
        <dbReference type="ARBA" id="ARBA00022777"/>
    </source>
</evidence>
<keyword evidence="4" id="KW-1003">Cell membrane</keyword>
<evidence type="ECO:0000256" key="5">
    <source>
        <dbReference type="ARBA" id="ARBA00022553"/>
    </source>
</evidence>
<evidence type="ECO:0000256" key="8">
    <source>
        <dbReference type="ARBA" id="ARBA00022741"/>
    </source>
</evidence>
<keyword evidence="6" id="KW-0808">Transferase</keyword>
<dbReference type="CDD" id="cd00130">
    <property type="entry name" value="PAS"/>
    <property type="match status" value="1"/>
</dbReference>
<dbReference type="GO" id="GO:0006355">
    <property type="term" value="P:regulation of DNA-templated transcription"/>
    <property type="evidence" value="ECO:0007669"/>
    <property type="project" value="InterPro"/>
</dbReference>
<keyword evidence="8" id="KW-0547">Nucleotide-binding</keyword>
<dbReference type="SUPFAM" id="SSF55874">
    <property type="entry name" value="ATPase domain of HSP90 chaperone/DNA topoisomerase II/histidine kinase"/>
    <property type="match status" value="1"/>
</dbReference>
<name>A0A0G4ATS2_9BACT</name>
<keyword evidence="9" id="KW-0418">Kinase</keyword>
<feature type="transmembrane region" description="Helical" evidence="14">
    <location>
        <begin position="21"/>
        <end position="44"/>
    </location>
</feature>
<organism evidence="18 19">
    <name type="scientific">Candidatus Wolfebacteria bacterium GW2011_GWB1_47_1</name>
    <dbReference type="NCBI Taxonomy" id="1619007"/>
    <lineage>
        <taxon>Bacteria</taxon>
        <taxon>Candidatus Wolfeibacteriota</taxon>
    </lineage>
</organism>
<feature type="transmembrane region" description="Helical" evidence="14">
    <location>
        <begin position="300"/>
        <end position="322"/>
    </location>
</feature>
<evidence type="ECO:0000259" key="17">
    <source>
        <dbReference type="PROSITE" id="PS50113"/>
    </source>
</evidence>
<evidence type="ECO:0000256" key="7">
    <source>
        <dbReference type="ARBA" id="ARBA00022692"/>
    </source>
</evidence>
<dbReference type="InterPro" id="IPR050351">
    <property type="entry name" value="BphY/WalK/GraS-like"/>
</dbReference>
<proteinExistence type="predicted"/>
<comment type="catalytic activity">
    <reaction evidence="1">
        <text>ATP + protein L-histidine = ADP + protein N-phospho-L-histidine.</text>
        <dbReference type="EC" id="2.7.13.3"/>
    </reaction>
</comment>
<evidence type="ECO:0000256" key="4">
    <source>
        <dbReference type="ARBA" id="ARBA00022475"/>
    </source>
</evidence>
<dbReference type="CDD" id="cd00082">
    <property type="entry name" value="HisKA"/>
    <property type="match status" value="1"/>
</dbReference>
<dbReference type="SMART" id="SM00387">
    <property type="entry name" value="HATPase_c"/>
    <property type="match status" value="1"/>
</dbReference>
<evidence type="ECO:0000256" key="6">
    <source>
        <dbReference type="ARBA" id="ARBA00022679"/>
    </source>
</evidence>
<dbReference type="Pfam" id="PF02743">
    <property type="entry name" value="dCache_1"/>
    <property type="match status" value="1"/>
</dbReference>
<comment type="subcellular location">
    <subcellularLocation>
        <location evidence="2">Cell membrane</location>
        <topology evidence="2">Multi-pass membrane protein</topology>
    </subcellularLocation>
</comment>
<reference evidence="18 19" key="1">
    <citation type="journal article" date="2015" name="Nature">
        <title>rRNA introns, odd ribosomes, and small enigmatic genomes across a large radiation of phyla.</title>
        <authorList>
            <person name="Brown C.T."/>
            <person name="Hug L.A."/>
            <person name="Thomas B.C."/>
            <person name="Sharon I."/>
            <person name="Castelle C.J."/>
            <person name="Singh A."/>
            <person name="Wilkins M.J."/>
            <person name="Williams K.H."/>
            <person name="Banfield J.F."/>
        </authorList>
    </citation>
    <scope>NUCLEOTIDE SEQUENCE [LARGE SCALE GENOMIC DNA]</scope>
</reference>
<dbReference type="GO" id="GO:0005886">
    <property type="term" value="C:plasma membrane"/>
    <property type="evidence" value="ECO:0007669"/>
    <property type="project" value="UniProtKB-SubCell"/>
</dbReference>
<evidence type="ECO:0000256" key="3">
    <source>
        <dbReference type="ARBA" id="ARBA00012438"/>
    </source>
</evidence>
<dbReference type="InterPro" id="IPR029151">
    <property type="entry name" value="Sensor-like_sf"/>
</dbReference>
<dbReference type="PROSITE" id="PS50109">
    <property type="entry name" value="HIS_KIN"/>
    <property type="match status" value="1"/>
</dbReference>
<dbReference type="InterPro" id="IPR000700">
    <property type="entry name" value="PAS-assoc_C"/>
</dbReference>
<dbReference type="Gene3D" id="3.30.450.20">
    <property type="entry name" value="PAS domain"/>
    <property type="match status" value="2"/>
</dbReference>
<dbReference type="KEGG" id="pwo:UX70_C0001G1008"/>
<keyword evidence="7 14" id="KW-0812">Transmembrane</keyword>
<dbReference type="InterPro" id="IPR000014">
    <property type="entry name" value="PAS"/>
</dbReference>